<dbReference type="Gene3D" id="3.30.1340.30">
    <property type="match status" value="1"/>
</dbReference>
<gene>
    <name evidence="3" type="ordered locus">HCH_01431</name>
</gene>
<dbReference type="Proteomes" id="UP000000238">
    <property type="component" value="Chromosome"/>
</dbReference>
<name>Q2SM32_HAHCH</name>
<keyword evidence="1" id="KW-0472">Membrane</keyword>
<dbReference type="eggNOG" id="COG2823">
    <property type="taxonomic scope" value="Bacteria"/>
</dbReference>
<protein>
    <submittedName>
        <fullName evidence="3">Protein containing putative phospholipid-binding domain</fullName>
    </submittedName>
</protein>
<keyword evidence="4" id="KW-1185">Reference proteome</keyword>
<organism evidence="3 4">
    <name type="scientific">Hahella chejuensis (strain KCTC 2396)</name>
    <dbReference type="NCBI Taxonomy" id="349521"/>
    <lineage>
        <taxon>Bacteria</taxon>
        <taxon>Pseudomonadati</taxon>
        <taxon>Pseudomonadota</taxon>
        <taxon>Gammaproteobacteria</taxon>
        <taxon>Oceanospirillales</taxon>
        <taxon>Hahellaceae</taxon>
        <taxon>Hahella</taxon>
    </lineage>
</organism>
<dbReference type="RefSeq" id="WP_011395365.1">
    <property type="nucleotide sequence ID" value="NC_007645.1"/>
</dbReference>
<evidence type="ECO:0000313" key="4">
    <source>
        <dbReference type="Proteomes" id="UP000000238"/>
    </source>
</evidence>
<evidence type="ECO:0000259" key="2">
    <source>
        <dbReference type="PROSITE" id="PS50914"/>
    </source>
</evidence>
<dbReference type="Pfam" id="PF04972">
    <property type="entry name" value="BON"/>
    <property type="match status" value="1"/>
</dbReference>
<dbReference type="KEGG" id="hch:HCH_01431"/>
<proteinExistence type="predicted"/>
<dbReference type="STRING" id="349521.HCH_01431"/>
<keyword evidence="1" id="KW-1133">Transmembrane helix</keyword>
<evidence type="ECO:0000256" key="1">
    <source>
        <dbReference type="SAM" id="Phobius"/>
    </source>
</evidence>
<dbReference type="InterPro" id="IPR007055">
    <property type="entry name" value="BON_dom"/>
</dbReference>
<feature type="transmembrane region" description="Helical" evidence="1">
    <location>
        <begin position="6"/>
        <end position="25"/>
    </location>
</feature>
<dbReference type="HOGENOM" id="CLU_1624811_0_0_6"/>
<dbReference type="EMBL" id="CP000155">
    <property type="protein sequence ID" value="ABC28292.1"/>
    <property type="molecule type" value="Genomic_DNA"/>
</dbReference>
<reference evidence="3 4" key="1">
    <citation type="journal article" date="2005" name="Nucleic Acids Res.">
        <title>Genomic blueprint of Hahella chejuensis, a marine microbe producing an algicidal agent.</title>
        <authorList>
            <person name="Jeong H."/>
            <person name="Yim J.H."/>
            <person name="Lee C."/>
            <person name="Choi S.-H."/>
            <person name="Park Y.K."/>
            <person name="Yoon S.H."/>
            <person name="Hur C.-G."/>
            <person name="Kang H.-Y."/>
            <person name="Kim D."/>
            <person name="Lee H.H."/>
            <person name="Park K.H."/>
            <person name="Park S.-H."/>
            <person name="Park H.-S."/>
            <person name="Lee H.K."/>
            <person name="Oh T.K."/>
            <person name="Kim J.F."/>
        </authorList>
    </citation>
    <scope>NUCLEOTIDE SEQUENCE [LARGE SCALE GENOMIC DNA]</scope>
    <source>
        <strain evidence="3 4">KCTC 2396</strain>
    </source>
</reference>
<feature type="domain" description="BON" evidence="2">
    <location>
        <begin position="36"/>
        <end position="104"/>
    </location>
</feature>
<dbReference type="AlphaFoldDB" id="Q2SM32"/>
<dbReference type="OrthoDB" id="8910395at2"/>
<evidence type="ECO:0000313" key="3">
    <source>
        <dbReference type="EMBL" id="ABC28292.1"/>
    </source>
</evidence>
<sequence>MCSRTVTQWLYLFVLMALTTVTMVARANDNGRSPFAEGWKEGVIQTRYLLNPALRAFAIQVTVIRDKAVLEGDVDTEIEKVLAEQVALSVDGVSRVDNRLLTCVQRQEVSPSIESDRVEKTPPRTDFGVRRGAGGRELKKPLGDFTGRPKIGSRLRNGCPVIR</sequence>
<dbReference type="PROSITE" id="PS50914">
    <property type="entry name" value="BON"/>
    <property type="match status" value="1"/>
</dbReference>
<accession>Q2SM32</accession>
<keyword evidence="1" id="KW-0812">Transmembrane</keyword>